<organism evidence="9 10">
    <name type="scientific">Xylaria hypoxylon</name>
    <dbReference type="NCBI Taxonomy" id="37992"/>
    <lineage>
        <taxon>Eukaryota</taxon>
        <taxon>Fungi</taxon>
        <taxon>Dikarya</taxon>
        <taxon>Ascomycota</taxon>
        <taxon>Pezizomycotina</taxon>
        <taxon>Sordariomycetes</taxon>
        <taxon>Xylariomycetidae</taxon>
        <taxon>Xylariales</taxon>
        <taxon>Xylariaceae</taxon>
        <taxon>Xylaria</taxon>
    </lineage>
</organism>
<dbReference type="PANTHER" id="PTHR24304:SF2">
    <property type="entry name" value="24-HYDROXYCHOLESTEROL 7-ALPHA-HYDROXYLASE"/>
    <property type="match status" value="1"/>
</dbReference>
<feature type="region of interest" description="Disordered" evidence="8">
    <location>
        <begin position="501"/>
        <end position="534"/>
    </location>
</feature>
<protein>
    <recommendedName>
        <fullName evidence="11">Cytochrome P450</fullName>
    </recommendedName>
</protein>
<dbReference type="SUPFAM" id="SSF48264">
    <property type="entry name" value="Cytochrome P450"/>
    <property type="match status" value="1"/>
</dbReference>
<evidence type="ECO:0000256" key="8">
    <source>
        <dbReference type="SAM" id="MobiDB-lite"/>
    </source>
</evidence>
<dbReference type="GO" id="GO:0016705">
    <property type="term" value="F:oxidoreductase activity, acting on paired donors, with incorporation or reduction of molecular oxygen"/>
    <property type="evidence" value="ECO:0007669"/>
    <property type="project" value="InterPro"/>
</dbReference>
<feature type="binding site" description="axial binding residue" evidence="7">
    <location>
        <position position="468"/>
    </location>
    <ligand>
        <name>heme</name>
        <dbReference type="ChEBI" id="CHEBI:30413"/>
    </ligand>
    <ligandPart>
        <name>Fe</name>
        <dbReference type="ChEBI" id="CHEBI:18248"/>
    </ligandPart>
</feature>
<dbReference type="GO" id="GO:0005506">
    <property type="term" value="F:iron ion binding"/>
    <property type="evidence" value="ECO:0007669"/>
    <property type="project" value="InterPro"/>
</dbReference>
<keyword evidence="6" id="KW-0503">Monooxygenase</keyword>
<dbReference type="Proteomes" id="UP000297716">
    <property type="component" value="Unassembled WGS sequence"/>
</dbReference>
<evidence type="ECO:0000313" key="9">
    <source>
        <dbReference type="EMBL" id="TGJ87290.1"/>
    </source>
</evidence>
<comment type="similarity">
    <text evidence="2">Belongs to the cytochrome P450 family.</text>
</comment>
<keyword evidence="10" id="KW-1185">Reference proteome</keyword>
<dbReference type="STRING" id="37992.A0A4Z0Z6K2"/>
<proteinExistence type="inferred from homology"/>
<feature type="compositionally biased region" description="Basic and acidic residues" evidence="8">
    <location>
        <begin position="503"/>
        <end position="512"/>
    </location>
</feature>
<dbReference type="Pfam" id="PF00067">
    <property type="entry name" value="p450"/>
    <property type="match status" value="1"/>
</dbReference>
<dbReference type="EMBL" id="SKBN01000015">
    <property type="protein sequence ID" value="TGJ87290.1"/>
    <property type="molecule type" value="Genomic_DNA"/>
</dbReference>
<dbReference type="InterPro" id="IPR050529">
    <property type="entry name" value="CYP450_sterol_14alpha_dmase"/>
</dbReference>
<evidence type="ECO:0000256" key="2">
    <source>
        <dbReference type="ARBA" id="ARBA00010617"/>
    </source>
</evidence>
<evidence type="ECO:0000256" key="1">
    <source>
        <dbReference type="ARBA" id="ARBA00001971"/>
    </source>
</evidence>
<gene>
    <name evidence="9" type="ORF">E0Z10_g1487</name>
</gene>
<dbReference type="GO" id="GO:0020037">
    <property type="term" value="F:heme binding"/>
    <property type="evidence" value="ECO:0007669"/>
    <property type="project" value="InterPro"/>
</dbReference>
<keyword evidence="5 7" id="KW-0408">Iron</keyword>
<dbReference type="InterPro" id="IPR036396">
    <property type="entry name" value="Cyt_P450_sf"/>
</dbReference>
<dbReference type="OrthoDB" id="3366823at2759"/>
<dbReference type="GO" id="GO:0008395">
    <property type="term" value="F:steroid hydroxylase activity"/>
    <property type="evidence" value="ECO:0007669"/>
    <property type="project" value="TreeGrafter"/>
</dbReference>
<name>A0A4Z0Z6K2_9PEZI</name>
<sequence>MGFIMELGTFPIMKLSLLFLGLIVFIARRRRSRRLLEPPRLNEAIPFVSNAWHFMTNKRLFIERVTDALAASPIVQCRLGPMNIYLVTGSSNVSAIFRSSFSSDPWVMRILEHSGAYALADLTKFATDTSGGAQERIWHAKHRLHDEALINTHSVIALSAAFQRFFGERLAAFPVGEWVEDVRISAFLRNNMATAATRAALGSRILEINPDFVEAFWEYEMYVEPLAFGLPHWLNRRAVRSRDRFRTMCLKWYEIANREFHCDGTSSYEGVDWEPIFGSQISRGLTQWVKSFDFASESTGGVYALFVFGLQSNTIAICTWVMMEIIRDPNLYRDIKEEVSQAEVINDSDEVAFNLQELVSKPLLQSVYTEALRVHVSILITRTSTEPVTIGGYQLPAGSVFQAPTHVAHFDEATWGTADRPASDFWAYRHIREMETIDAIGHVKKQREFSMMGRGGSFFPYGGGISICAGRAFAKNEVLLAVAMMVSNFDVEFIEWVTPNGSRSDRPARDHTGYGNGIAAPPDRDMKLSWRRRR</sequence>
<keyword evidence="4 7" id="KW-0479">Metal-binding</keyword>
<keyword evidence="3 7" id="KW-0349">Heme</keyword>
<dbReference type="Gene3D" id="1.10.630.10">
    <property type="entry name" value="Cytochrome P450"/>
    <property type="match status" value="1"/>
</dbReference>
<comment type="caution">
    <text evidence="9">The sequence shown here is derived from an EMBL/GenBank/DDBJ whole genome shotgun (WGS) entry which is preliminary data.</text>
</comment>
<evidence type="ECO:0000256" key="6">
    <source>
        <dbReference type="ARBA" id="ARBA00023033"/>
    </source>
</evidence>
<keyword evidence="6" id="KW-0560">Oxidoreductase</keyword>
<evidence type="ECO:0000256" key="4">
    <source>
        <dbReference type="ARBA" id="ARBA00022723"/>
    </source>
</evidence>
<evidence type="ECO:0000313" key="10">
    <source>
        <dbReference type="Proteomes" id="UP000297716"/>
    </source>
</evidence>
<accession>A0A4Z0Z6K2</accession>
<dbReference type="AlphaFoldDB" id="A0A4Z0Z6K2"/>
<dbReference type="PANTHER" id="PTHR24304">
    <property type="entry name" value="CYTOCHROME P450 FAMILY 7"/>
    <property type="match status" value="1"/>
</dbReference>
<dbReference type="PRINTS" id="PR00465">
    <property type="entry name" value="EP450IV"/>
</dbReference>
<dbReference type="InterPro" id="IPR002403">
    <property type="entry name" value="Cyt_P450_E_grp-IV"/>
</dbReference>
<dbReference type="InterPro" id="IPR001128">
    <property type="entry name" value="Cyt_P450"/>
</dbReference>
<comment type="cofactor">
    <cofactor evidence="1 7">
        <name>heme</name>
        <dbReference type="ChEBI" id="CHEBI:30413"/>
    </cofactor>
</comment>
<evidence type="ECO:0000256" key="5">
    <source>
        <dbReference type="ARBA" id="ARBA00023004"/>
    </source>
</evidence>
<evidence type="ECO:0008006" key="11">
    <source>
        <dbReference type="Google" id="ProtNLM"/>
    </source>
</evidence>
<reference evidence="9 10" key="1">
    <citation type="submission" date="2019-03" db="EMBL/GenBank/DDBJ databases">
        <title>Draft genome sequence of Xylaria hypoxylon DSM 108379, a ubiquitous saprotrophic-parasitic fungi on hardwood.</title>
        <authorList>
            <person name="Buettner E."/>
            <person name="Leonhardt S."/>
            <person name="Gebauer A.M."/>
            <person name="Liers C."/>
            <person name="Hofrichter M."/>
            <person name="Kellner H."/>
        </authorList>
    </citation>
    <scope>NUCLEOTIDE SEQUENCE [LARGE SCALE GENOMIC DNA]</scope>
    <source>
        <strain evidence="9 10">DSM 108379</strain>
    </source>
</reference>
<evidence type="ECO:0000256" key="7">
    <source>
        <dbReference type="PIRSR" id="PIRSR602403-1"/>
    </source>
</evidence>
<dbReference type="CDD" id="cd11040">
    <property type="entry name" value="CYP7_CYP8-like"/>
    <property type="match status" value="1"/>
</dbReference>
<evidence type="ECO:0000256" key="3">
    <source>
        <dbReference type="ARBA" id="ARBA00022617"/>
    </source>
</evidence>